<dbReference type="GO" id="GO:0046872">
    <property type="term" value="F:metal ion binding"/>
    <property type="evidence" value="ECO:0007669"/>
    <property type="project" value="UniProtKB-KW"/>
</dbReference>
<dbReference type="AlphaFoldDB" id="A0A0U9HDE3"/>
<keyword evidence="1" id="KW-0479">Metal-binding</keyword>
<dbReference type="OrthoDB" id="9786287at2"/>
<dbReference type="GO" id="GO:0016832">
    <property type="term" value="F:aldehyde-lyase activity"/>
    <property type="evidence" value="ECO:0007669"/>
    <property type="project" value="TreeGrafter"/>
</dbReference>
<dbReference type="PANTHER" id="PTHR22789:SF0">
    <property type="entry name" value="3-OXO-TETRONATE 4-PHOSPHATE DECARBOXYLASE-RELATED"/>
    <property type="match status" value="1"/>
</dbReference>
<evidence type="ECO:0000313" key="5">
    <source>
        <dbReference type="Proteomes" id="UP000062160"/>
    </source>
</evidence>
<dbReference type="Gene3D" id="3.40.225.10">
    <property type="entry name" value="Class II aldolase/adducin N-terminal domain"/>
    <property type="match status" value="1"/>
</dbReference>
<dbReference type="Pfam" id="PF00596">
    <property type="entry name" value="Aldolase_II"/>
    <property type="match status" value="1"/>
</dbReference>
<dbReference type="GO" id="GO:0019323">
    <property type="term" value="P:pentose catabolic process"/>
    <property type="evidence" value="ECO:0007669"/>
    <property type="project" value="TreeGrafter"/>
</dbReference>
<gene>
    <name evidence="4" type="ORF">TSYNT_5355</name>
</gene>
<dbReference type="InterPro" id="IPR050197">
    <property type="entry name" value="Aldolase_class_II_sugar_metab"/>
</dbReference>
<evidence type="ECO:0000256" key="1">
    <source>
        <dbReference type="ARBA" id="ARBA00022723"/>
    </source>
</evidence>
<dbReference type="SUPFAM" id="SSF53639">
    <property type="entry name" value="AraD/HMP-PK domain-like"/>
    <property type="match status" value="1"/>
</dbReference>
<dbReference type="STRING" id="224999.GCA_001485475_00507"/>
<organism evidence="4">
    <name type="scientific">Tepidanaerobacter syntrophicus</name>
    <dbReference type="NCBI Taxonomy" id="224999"/>
    <lineage>
        <taxon>Bacteria</taxon>
        <taxon>Bacillati</taxon>
        <taxon>Bacillota</taxon>
        <taxon>Clostridia</taxon>
        <taxon>Thermosediminibacterales</taxon>
        <taxon>Tepidanaerobacteraceae</taxon>
        <taxon>Tepidanaerobacter</taxon>
    </lineage>
</organism>
<evidence type="ECO:0000259" key="3">
    <source>
        <dbReference type="SMART" id="SM01007"/>
    </source>
</evidence>
<dbReference type="Proteomes" id="UP000062160">
    <property type="component" value="Unassembled WGS sequence"/>
</dbReference>
<feature type="domain" description="Class II aldolase/adducin N-terminal" evidence="3">
    <location>
        <begin position="8"/>
        <end position="185"/>
    </location>
</feature>
<dbReference type="SMART" id="SM01007">
    <property type="entry name" value="Aldolase_II"/>
    <property type="match status" value="1"/>
</dbReference>
<proteinExistence type="predicted"/>
<dbReference type="GO" id="GO:0005829">
    <property type="term" value="C:cytosol"/>
    <property type="evidence" value="ECO:0007669"/>
    <property type="project" value="TreeGrafter"/>
</dbReference>
<accession>A0A0U9HDE3</accession>
<keyword evidence="5" id="KW-1185">Reference proteome</keyword>
<sequence length="207" mass="23033">MKEIELKEEVVRTAKKAEEIGLFKHKSGNVSAIDREKGVVYITPSGISRQELRSDMIAAVDLEGNIIDAPYKPSIETQMHVRAYKIKEKASGIVHSHSRYATLFACMPKEILPVTVEAIHYGGNIVEVAEYAPPGTCDLAECMEDVMKDSDVCLLKYHGVLAVGQTLEKALLNAMYVEEVAFLYYHMLALGQTEFMPINLLENLKNG</sequence>
<keyword evidence="2" id="KW-0456">Lyase</keyword>
<name>A0A0U9HDE3_9FIRM</name>
<dbReference type="InterPro" id="IPR001303">
    <property type="entry name" value="Aldolase_II/adducin_N"/>
</dbReference>
<dbReference type="PANTHER" id="PTHR22789">
    <property type="entry name" value="FUCULOSE PHOSPHATE ALDOLASE"/>
    <property type="match status" value="1"/>
</dbReference>
<dbReference type="RefSeq" id="WP_059031574.1">
    <property type="nucleotide sequence ID" value="NZ_BSDW01000001.1"/>
</dbReference>
<evidence type="ECO:0000313" key="4">
    <source>
        <dbReference type="EMBL" id="GAQ24518.1"/>
    </source>
</evidence>
<reference evidence="4" key="1">
    <citation type="journal article" date="2016" name="Genome Announc.">
        <title>Draft Genome Sequence of the Syntrophic Lactate-Degrading Bacterium Tepidanaerobacter syntrophicus JLT.</title>
        <authorList>
            <person name="Matsuura N."/>
            <person name="Ohashi A."/>
            <person name="Tourlousse D.M."/>
            <person name="Sekiguchi Y."/>
        </authorList>
    </citation>
    <scope>NUCLEOTIDE SEQUENCE [LARGE SCALE GENOMIC DNA]</scope>
    <source>
        <strain evidence="4">JL</strain>
    </source>
</reference>
<dbReference type="InterPro" id="IPR036409">
    <property type="entry name" value="Aldolase_II/adducin_N_sf"/>
</dbReference>
<evidence type="ECO:0000256" key="2">
    <source>
        <dbReference type="ARBA" id="ARBA00023239"/>
    </source>
</evidence>
<protein>
    <submittedName>
        <fullName evidence="4">L-fuculose-phosphate aldolase</fullName>
    </submittedName>
</protein>
<dbReference type="EMBL" id="DF976999">
    <property type="protein sequence ID" value="GAQ24518.1"/>
    <property type="molecule type" value="Genomic_DNA"/>
</dbReference>